<dbReference type="InterPro" id="IPR052396">
    <property type="entry name" value="Meiotic_Drive_Suppr_Kinase"/>
</dbReference>
<gene>
    <name evidence="2" type="ORF">M440DRAFT_1395443</name>
</gene>
<organism evidence="2 3">
    <name type="scientific">Trichoderma longibrachiatum ATCC 18648</name>
    <dbReference type="NCBI Taxonomy" id="983965"/>
    <lineage>
        <taxon>Eukaryota</taxon>
        <taxon>Fungi</taxon>
        <taxon>Dikarya</taxon>
        <taxon>Ascomycota</taxon>
        <taxon>Pezizomycotina</taxon>
        <taxon>Sordariomycetes</taxon>
        <taxon>Hypocreomycetidae</taxon>
        <taxon>Hypocreales</taxon>
        <taxon>Hypocreaceae</taxon>
        <taxon>Trichoderma</taxon>
    </lineage>
</organism>
<evidence type="ECO:0000313" key="2">
    <source>
        <dbReference type="EMBL" id="PTB71729.1"/>
    </source>
</evidence>
<proteinExistence type="predicted"/>
<feature type="coiled-coil region" evidence="1">
    <location>
        <begin position="63"/>
        <end position="98"/>
    </location>
</feature>
<dbReference type="AlphaFoldDB" id="A0A2T4BR04"/>
<keyword evidence="1" id="KW-0175">Coiled coil</keyword>
<keyword evidence="3" id="KW-1185">Reference proteome</keyword>
<evidence type="ECO:0000313" key="3">
    <source>
        <dbReference type="Proteomes" id="UP000240760"/>
    </source>
</evidence>
<dbReference type="EMBL" id="KZ679146">
    <property type="protein sequence ID" value="PTB71729.1"/>
    <property type="molecule type" value="Genomic_DNA"/>
</dbReference>
<dbReference type="OrthoDB" id="2156052at2759"/>
<evidence type="ECO:0008006" key="4">
    <source>
        <dbReference type="Google" id="ProtNLM"/>
    </source>
</evidence>
<accession>A0A2T4BR04</accession>
<evidence type="ECO:0000256" key="1">
    <source>
        <dbReference type="SAM" id="Coils"/>
    </source>
</evidence>
<reference evidence="2 3" key="1">
    <citation type="submission" date="2016-07" db="EMBL/GenBank/DDBJ databases">
        <title>Multiple horizontal gene transfer events from other fungi enriched the ability of initially mycotrophic Trichoderma (Ascomycota) to feed on dead plant biomass.</title>
        <authorList>
            <consortium name="DOE Joint Genome Institute"/>
            <person name="Aerts A."/>
            <person name="Atanasova L."/>
            <person name="Chenthamara K."/>
            <person name="Zhang J."/>
            <person name="Grujic M."/>
            <person name="Henrissat B."/>
            <person name="Kuo A."/>
            <person name="Salamov A."/>
            <person name="Lipzen A."/>
            <person name="Labutti K."/>
            <person name="Barry K."/>
            <person name="Miao Y."/>
            <person name="Rahimi M.J."/>
            <person name="Shen Q."/>
            <person name="Grigoriev I.V."/>
            <person name="Kubicek C.P."/>
            <person name="Druzhinina I.S."/>
        </authorList>
    </citation>
    <scope>NUCLEOTIDE SEQUENCE [LARGE SCALE GENOMIC DNA]</scope>
    <source>
        <strain evidence="2 3">ATCC 18648</strain>
    </source>
</reference>
<name>A0A2T4BR04_TRILO</name>
<dbReference type="PANTHER" id="PTHR37171:SF1">
    <property type="entry name" value="SERINE_THREONINE-PROTEIN KINASE YRZF-RELATED"/>
    <property type="match status" value="1"/>
</dbReference>
<protein>
    <recommendedName>
        <fullName evidence="4">Protein kinase domain-containing protein</fullName>
    </recommendedName>
</protein>
<sequence>MPLTTTGDSARMTEASARYEELKKRKCVLQRELRRRQGFPRHRKRFDHDEDEELFQDFVAVECEKREQECRDIQRECDEIYQRKLRQLARERDELYERERQKIDVRYEELFDQEYKRIERQVVQRAMRGPVKERELTRERDRLPQNLTQYLKTCHALHTRFQKTPSRSLITQKEALSWTFPRRIIPWDGFAKLQESVWSQLPPETEFCTEQQFPSIEQLDSVRRTLMPVNSEASLQHFGRYAIENVVQELMDKLYEDGLLWNGLGLSDDVKVTIETDKDLGQVYEPMLESSWHKDAGELKLSMRNSHRRAKRAGIWVNRSCVYRHKEDHGTKTPIFAIVHQLPHRLQLDEIKCGLASEIRPERDVIDKEGDSYAFASRTLVAATVTQLYSYMISKDIQYGCVCTGEAFIFCRISEDDPCTMYCTPCVPEREVLNDDPTRLQRSAGALIFGLVLQALRARPLPESWCESVTYMDTWTMGYDDVLDRIRKTCASRPQSPSSFEVYRWQGFKQSPLYIEMKTAEPKESEKIRSWLDDVPGRDGTIFELDRCISGSRPQLTDQPYCSQSCLLGLVQGGAPDVHCPNAEFHGPAHLDYNDFMRLLLRQLVRGDGQYSDCMLLRIDNTARSLLKVRLTSHGYTFIAKGGKSSASMWTEKSIYDQMAELQGDCVPVCLGLLDLGRPWRCGENTWKEMLLLSWGGRPFLSCHRQVDKEMIAKMADKALEAIHKLGVVYNGGLAASNFLFDRSRESVMLVDFEEASLDFCKTPAVMGDWQTRKRKRYLWQEEVRHRFMMDSSVAMATIRSAQRKGSPRFGEDESDVDDSQQWSDYSMLHLDGYPTCIQLEVADSKDSHNTTIPSKTIVAISFTTTIQ</sequence>
<dbReference type="PANTHER" id="PTHR37171">
    <property type="entry name" value="SERINE/THREONINE-PROTEIN KINASE YRZF-RELATED"/>
    <property type="match status" value="1"/>
</dbReference>
<dbReference type="STRING" id="983965.A0A2T4BR04"/>
<dbReference type="Proteomes" id="UP000240760">
    <property type="component" value="Unassembled WGS sequence"/>
</dbReference>